<organism evidence="1 2">
    <name type="scientific">Colletotrichum karsti</name>
    <dbReference type="NCBI Taxonomy" id="1095194"/>
    <lineage>
        <taxon>Eukaryota</taxon>
        <taxon>Fungi</taxon>
        <taxon>Dikarya</taxon>
        <taxon>Ascomycota</taxon>
        <taxon>Pezizomycotina</taxon>
        <taxon>Sordariomycetes</taxon>
        <taxon>Hypocreomycetidae</taxon>
        <taxon>Glomerellales</taxon>
        <taxon>Glomerellaceae</taxon>
        <taxon>Colletotrichum</taxon>
        <taxon>Colletotrichum boninense species complex</taxon>
    </lineage>
</organism>
<keyword evidence="2" id="KW-1185">Reference proteome</keyword>
<dbReference type="PANTHER" id="PTHR43845">
    <property type="entry name" value="BLR5969 PROTEIN"/>
    <property type="match status" value="1"/>
</dbReference>
<evidence type="ECO:0000313" key="2">
    <source>
        <dbReference type="Proteomes" id="UP000781932"/>
    </source>
</evidence>
<protein>
    <recommendedName>
        <fullName evidence="3">AMP-dependent synthetase/ligase domain-containing protein</fullName>
    </recommendedName>
</protein>
<dbReference type="EMBL" id="JAATWM020000029">
    <property type="protein sequence ID" value="KAF9873893.1"/>
    <property type="molecule type" value="Genomic_DNA"/>
</dbReference>
<dbReference type="PANTHER" id="PTHR43845:SF1">
    <property type="entry name" value="BLR5969 PROTEIN"/>
    <property type="match status" value="1"/>
</dbReference>
<dbReference type="OrthoDB" id="10047078at2759"/>
<dbReference type="GeneID" id="62164416"/>
<dbReference type="InterPro" id="IPR042099">
    <property type="entry name" value="ANL_N_sf"/>
</dbReference>
<dbReference type="Proteomes" id="UP000781932">
    <property type="component" value="Unassembled WGS sequence"/>
</dbReference>
<proteinExistence type="predicted"/>
<comment type="caution">
    <text evidence="1">The sequence shown here is derived from an EMBL/GenBank/DDBJ whole genome shotgun (WGS) entry which is preliminary data.</text>
</comment>
<dbReference type="AlphaFoldDB" id="A0A9P6HYG2"/>
<name>A0A9P6HYG2_9PEZI</name>
<accession>A0A9P6HYG2</accession>
<dbReference type="RefSeq" id="XP_038743354.1">
    <property type="nucleotide sequence ID" value="XM_038891342.1"/>
</dbReference>
<reference evidence="1" key="2">
    <citation type="submission" date="2020-11" db="EMBL/GenBank/DDBJ databases">
        <title>Whole genome sequencing of Colletotrichum sp.</title>
        <authorList>
            <person name="Li H."/>
        </authorList>
    </citation>
    <scope>NUCLEOTIDE SEQUENCE</scope>
    <source>
        <strain evidence="1">CkLH20</strain>
    </source>
</reference>
<evidence type="ECO:0008006" key="3">
    <source>
        <dbReference type="Google" id="ProtNLM"/>
    </source>
</evidence>
<evidence type="ECO:0000313" key="1">
    <source>
        <dbReference type="EMBL" id="KAF9873893.1"/>
    </source>
</evidence>
<reference evidence="1" key="1">
    <citation type="submission" date="2020-03" db="EMBL/GenBank/DDBJ databases">
        <authorList>
            <person name="He L."/>
        </authorList>
    </citation>
    <scope>NUCLEOTIDE SEQUENCE</scope>
    <source>
        <strain evidence="1">CkLH20</strain>
    </source>
</reference>
<sequence length="507" mass="56687">MLQSSNLSPQPIYFSDNRRIFSSTSQVKPEVDVEKKFQSPTQDPLPPSISEDMAFSLDQVLSVAKVHPFYSDVQYPPDEGVIEAIKRQPASPITKGDLSRQPLLKKSDLYTVINRLVNDIRPQNTYRHNVYTSVTGGGSTTSKPLFFATDAIENRRHRAYFGLFLQALGVIERGDWVLTTHCAGNLYRSLDLTCETMENAGASVLAAGNHLHPSKVAEMLRDFNANVLSGDGSQVMSVVHHISMMSSTEREGIHLNKIIYTSEGLTATQRSYINTILGPVKICSVLGSAEAGPYGVNNPDLTSNDENSHLNHTDFVFDTRMIIIEILPLSHKEGDPVPNTLPEGAAGMIAQTSLTRLRNPVVRYLTGDVGSLHSLSPEAQSRIPEEHRRYMRVLRLQGRDQRFSFMWDADDVEFDKLSVVMADPALGVLQWQVILSTMQPSKEVALELRVLRGNRGSEALVVKRLKEFFYVYEPNEHKFQITFLDGMSGFELSRTGQKVVKFIDRCV</sequence>
<dbReference type="Gene3D" id="3.40.50.12780">
    <property type="entry name" value="N-terminal domain of ligase-like"/>
    <property type="match status" value="1"/>
</dbReference>
<gene>
    <name evidence="1" type="ORF">CkaCkLH20_08627</name>
</gene>